<dbReference type="InterPro" id="IPR036188">
    <property type="entry name" value="FAD/NAD-bd_sf"/>
</dbReference>
<evidence type="ECO:0000256" key="1">
    <source>
        <dbReference type="ARBA" id="ARBA00022630"/>
    </source>
</evidence>
<dbReference type="NCBIfam" id="NF004780">
    <property type="entry name" value="PRK06126.1"/>
    <property type="match status" value="1"/>
</dbReference>
<dbReference type="PANTHER" id="PTHR43004">
    <property type="entry name" value="TRK SYSTEM POTASSIUM UPTAKE PROTEIN"/>
    <property type="match status" value="1"/>
</dbReference>
<dbReference type="EMBL" id="LAXD01000001">
    <property type="protein sequence ID" value="KWX01469.1"/>
    <property type="molecule type" value="Genomic_DNA"/>
</dbReference>
<accession>A0A132MUF8</accession>
<keyword evidence="2" id="KW-0274">FAD</keyword>
<keyword evidence="4" id="KW-0503">Monooxygenase</keyword>
<evidence type="ECO:0000313" key="4">
    <source>
        <dbReference type="EMBL" id="KWX01469.1"/>
    </source>
</evidence>
<sequence length="521" mass="58020">MLVVGAGPVGAILALELAHHGVPSILIDRSLTPSRHPKMDFVNGRSMELLRRLGLSDEIRALGVGPEHPFTFIWTRGFDEPPLTRWHYPSVAGVLEKINKVNDGSMPLEPYQRVLGSLLEDLGRRRTRAHPLIDVREGWTFVRLDQDADGVTAHVVDSTTGTRHSIRTRFLVGCDGANSAVRQALRIPLDSIGPTTRHCDVYFRSGDPALRQHGRFFLTISGRGLTLVSRDEKDTWTGTFPVFDDGPLPADPMAVVQERLGVKFRVDEVIITAEWIGRMAVAESYRRGSVFLAGDAAHQFFPTGGHGANTGLGDAVDLGWKLAAVINGWGGPRLLDSYEAERRPVALFNREMSLNLLEVWHRFPRMTQYGASREHLTGFLEKESYQVDNIGIHFGYRYTSSPVICHEEGSAPRWEWQRIVPSTWPGGRAPSVRLRDGSALFDRFGTGLTLVDLSAENAGKALVEEAQRRGVPMTHLPVDDENVRAVWERDLVLVRPDHHVAWRGNTPPEDWGAVLDRVCGR</sequence>
<dbReference type="PRINTS" id="PR00420">
    <property type="entry name" value="RNGMNOXGNASE"/>
</dbReference>
<dbReference type="InterPro" id="IPR002938">
    <property type="entry name" value="FAD-bd"/>
</dbReference>
<evidence type="ECO:0000313" key="5">
    <source>
        <dbReference type="Proteomes" id="UP000070188"/>
    </source>
</evidence>
<dbReference type="OrthoDB" id="8670884at2"/>
<gene>
    <name evidence="4" type="ORF">LI90_2501</name>
</gene>
<protein>
    <submittedName>
        <fullName evidence="4">Putative FAD-monooxygenase</fullName>
    </submittedName>
</protein>
<evidence type="ECO:0000259" key="3">
    <source>
        <dbReference type="Pfam" id="PF01494"/>
    </source>
</evidence>
<dbReference type="Pfam" id="PF01494">
    <property type="entry name" value="FAD_binding_3"/>
    <property type="match status" value="1"/>
</dbReference>
<dbReference type="PANTHER" id="PTHR43004:SF21">
    <property type="entry name" value="FAD-BINDING DOMAIN-CONTAINING PROTEIN-RELATED"/>
    <property type="match status" value="1"/>
</dbReference>
<dbReference type="Gene3D" id="3.50.50.60">
    <property type="entry name" value="FAD/NAD(P)-binding domain"/>
    <property type="match status" value="1"/>
</dbReference>
<name>A0A132MUF8_9ACTN</name>
<dbReference type="AlphaFoldDB" id="A0A132MUF8"/>
<evidence type="ECO:0000256" key="2">
    <source>
        <dbReference type="ARBA" id="ARBA00022827"/>
    </source>
</evidence>
<proteinExistence type="predicted"/>
<keyword evidence="1" id="KW-0285">Flavoprotein</keyword>
<dbReference type="GO" id="GO:0016709">
    <property type="term" value="F:oxidoreductase activity, acting on paired donors, with incorporation or reduction of molecular oxygen, NAD(P)H as one donor, and incorporation of one atom of oxygen"/>
    <property type="evidence" value="ECO:0007669"/>
    <property type="project" value="UniProtKB-ARBA"/>
</dbReference>
<feature type="domain" description="FAD-binding" evidence="3">
    <location>
        <begin position="2"/>
        <end position="346"/>
    </location>
</feature>
<dbReference type="InterPro" id="IPR050641">
    <property type="entry name" value="RIFMO-like"/>
</dbReference>
<dbReference type="Gene3D" id="3.30.9.10">
    <property type="entry name" value="D-Amino Acid Oxidase, subunit A, domain 2"/>
    <property type="match status" value="1"/>
</dbReference>
<dbReference type="SUPFAM" id="SSF51905">
    <property type="entry name" value="FAD/NAD(P)-binding domain"/>
    <property type="match status" value="1"/>
</dbReference>
<reference evidence="5" key="1">
    <citation type="submission" date="2015-04" db="EMBL/GenBank/DDBJ databases">
        <title>Physiological reanalysis, assessment of diazotrophy, and genome sequences of multiple isolates of Streptomyces thermoautotrophicus.</title>
        <authorList>
            <person name="MacKellar D.C."/>
            <person name="Lieber L."/>
            <person name="Norman J."/>
            <person name="Bolger A."/>
            <person name="Tobin C."/>
            <person name="Murray J.W."/>
            <person name="Chang R."/>
            <person name="Ford T."/>
            <person name="Nguyen P.Q."/>
            <person name="Woodward J."/>
            <person name="Permingeat H."/>
            <person name="Joshi N.S."/>
            <person name="Silver P.A."/>
            <person name="Usadel B."/>
            <person name="Rutherford A.W."/>
            <person name="Friesen M."/>
            <person name="Prell J."/>
        </authorList>
    </citation>
    <scope>NUCLEOTIDE SEQUENCE [LARGE SCALE GENOMIC DNA]</scope>
    <source>
        <strain evidence="5">H1</strain>
    </source>
</reference>
<dbReference type="Proteomes" id="UP000070188">
    <property type="component" value="Unassembled WGS sequence"/>
</dbReference>
<dbReference type="PATRIC" id="fig|1469144.10.peg.2708"/>
<dbReference type="GO" id="GO:0071949">
    <property type="term" value="F:FAD binding"/>
    <property type="evidence" value="ECO:0007669"/>
    <property type="project" value="InterPro"/>
</dbReference>
<organism evidence="4 5">
    <name type="scientific">Carbonactinospora thermoautotrophica</name>
    <dbReference type="NCBI Taxonomy" id="1469144"/>
    <lineage>
        <taxon>Bacteria</taxon>
        <taxon>Bacillati</taxon>
        <taxon>Actinomycetota</taxon>
        <taxon>Actinomycetes</taxon>
        <taxon>Kitasatosporales</taxon>
        <taxon>Carbonactinosporaceae</taxon>
        <taxon>Carbonactinospora</taxon>
    </lineage>
</organism>
<dbReference type="Gene3D" id="3.40.30.120">
    <property type="match status" value="1"/>
</dbReference>
<keyword evidence="5" id="KW-1185">Reference proteome</keyword>
<keyword evidence="4" id="KW-0560">Oxidoreductase</keyword>
<dbReference type="STRING" id="1469144.LI90_2501"/>
<dbReference type="Pfam" id="PF21274">
    <property type="entry name" value="Rng_hyd_C"/>
    <property type="match status" value="1"/>
</dbReference>
<comment type="caution">
    <text evidence="4">The sequence shown here is derived from an EMBL/GenBank/DDBJ whole genome shotgun (WGS) entry which is preliminary data.</text>
</comment>